<keyword evidence="4" id="KW-1185">Reference proteome</keyword>
<protein>
    <submittedName>
        <fullName evidence="3">Cysteine hydrolase</fullName>
    </submittedName>
</protein>
<evidence type="ECO:0000313" key="4">
    <source>
        <dbReference type="Proteomes" id="UP000251956"/>
    </source>
</evidence>
<sequence>MPVSRPIPANAVHICVDMQRMFMPPGPWAVEWFPQTLPMIIRLTQKRPERTIFTRFIPAMRPGDGQGQWRSYYEHWADMTLQNAGADIIELAPELKSFVPPARQFDKPVYSPWFDGTLGRTLATEGADTIIVSGGEADMCVLATLLGAIDFGFRTILAEDAICSTSDEAYDAIVRLFTKRYSHHVEVAPVDEILDFWV</sequence>
<dbReference type="SUPFAM" id="SSF52499">
    <property type="entry name" value="Isochorismatase-like hydrolases"/>
    <property type="match status" value="1"/>
</dbReference>
<dbReference type="EMBL" id="QMBQ01000010">
    <property type="protein sequence ID" value="RAZ72608.1"/>
    <property type="molecule type" value="Genomic_DNA"/>
</dbReference>
<dbReference type="Gene3D" id="3.40.50.850">
    <property type="entry name" value="Isochorismatase-like"/>
    <property type="match status" value="1"/>
</dbReference>
<dbReference type="PANTHER" id="PTHR43540">
    <property type="entry name" value="PEROXYUREIDOACRYLATE/UREIDOACRYLATE AMIDOHYDROLASE-RELATED"/>
    <property type="match status" value="1"/>
</dbReference>
<evidence type="ECO:0000256" key="1">
    <source>
        <dbReference type="ARBA" id="ARBA00022801"/>
    </source>
</evidence>
<dbReference type="Pfam" id="PF00857">
    <property type="entry name" value="Isochorismatase"/>
    <property type="match status" value="1"/>
</dbReference>
<name>A0A330GJI8_9HYPH</name>
<accession>A0A330GJI8</accession>
<dbReference type="OrthoDB" id="9811489at2"/>
<dbReference type="AlphaFoldDB" id="A0A330GJI8"/>
<dbReference type="GO" id="GO:0016787">
    <property type="term" value="F:hydrolase activity"/>
    <property type="evidence" value="ECO:0007669"/>
    <property type="project" value="UniProtKB-KW"/>
</dbReference>
<dbReference type="Proteomes" id="UP000251956">
    <property type="component" value="Unassembled WGS sequence"/>
</dbReference>
<dbReference type="InterPro" id="IPR050272">
    <property type="entry name" value="Isochorismatase-like_hydrls"/>
</dbReference>
<dbReference type="CDD" id="cd00431">
    <property type="entry name" value="cysteine_hydrolases"/>
    <property type="match status" value="1"/>
</dbReference>
<dbReference type="RefSeq" id="WP_112130381.1">
    <property type="nucleotide sequence ID" value="NZ_QMBQ01000010.1"/>
</dbReference>
<gene>
    <name evidence="3" type="ORF">DPM35_27885</name>
</gene>
<reference evidence="3 4" key="1">
    <citation type="submission" date="2018-07" db="EMBL/GenBank/DDBJ databases">
        <title>Diversity of Mesorhizobium strains in Brazil.</title>
        <authorList>
            <person name="Helene L.C.F."/>
            <person name="Dall'Agnol R."/>
            <person name="Delamuta J.R.M."/>
            <person name="Hungria M."/>
        </authorList>
    </citation>
    <scope>NUCLEOTIDE SEQUENCE [LARGE SCALE GENOMIC DNA]</scope>
    <source>
        <strain evidence="3 4">CNPSo 3140</strain>
    </source>
</reference>
<keyword evidence="1 3" id="KW-0378">Hydrolase</keyword>
<dbReference type="InterPro" id="IPR000868">
    <property type="entry name" value="Isochorismatase-like_dom"/>
</dbReference>
<dbReference type="InterPro" id="IPR036380">
    <property type="entry name" value="Isochorismatase-like_sf"/>
</dbReference>
<comment type="caution">
    <text evidence="3">The sequence shown here is derived from an EMBL/GenBank/DDBJ whole genome shotgun (WGS) entry which is preliminary data.</text>
</comment>
<dbReference type="PANTHER" id="PTHR43540:SF6">
    <property type="entry name" value="ISOCHORISMATASE-LIKE DOMAIN-CONTAINING PROTEIN"/>
    <property type="match status" value="1"/>
</dbReference>
<organism evidence="3 4">
    <name type="scientific">Mesorhizobium atlanticum</name>
    <dbReference type="NCBI Taxonomy" id="2233532"/>
    <lineage>
        <taxon>Bacteria</taxon>
        <taxon>Pseudomonadati</taxon>
        <taxon>Pseudomonadota</taxon>
        <taxon>Alphaproteobacteria</taxon>
        <taxon>Hyphomicrobiales</taxon>
        <taxon>Phyllobacteriaceae</taxon>
        <taxon>Mesorhizobium</taxon>
    </lineage>
</organism>
<feature type="domain" description="Isochorismatase-like" evidence="2">
    <location>
        <begin position="12"/>
        <end position="180"/>
    </location>
</feature>
<evidence type="ECO:0000313" key="3">
    <source>
        <dbReference type="EMBL" id="RAZ72608.1"/>
    </source>
</evidence>
<proteinExistence type="predicted"/>
<evidence type="ECO:0000259" key="2">
    <source>
        <dbReference type="Pfam" id="PF00857"/>
    </source>
</evidence>